<evidence type="ECO:0000313" key="3">
    <source>
        <dbReference type="Proteomes" id="UP000007058"/>
    </source>
</evidence>
<dbReference type="AlphaFoldDB" id="Q2W9M9"/>
<accession>Q2W9M9</accession>
<dbReference type="EMBL" id="AP007255">
    <property type="protein sequence ID" value="BAE49446.1"/>
    <property type="molecule type" value="Genomic_DNA"/>
</dbReference>
<evidence type="ECO:0000313" key="2">
    <source>
        <dbReference type="EMBL" id="BAE49446.1"/>
    </source>
</evidence>
<proteinExistence type="predicted"/>
<dbReference type="Proteomes" id="UP000007058">
    <property type="component" value="Chromosome"/>
</dbReference>
<dbReference type="KEGG" id="mag:amb0642"/>
<dbReference type="HOGENOM" id="CLU_620813_0_0_5"/>
<feature type="region of interest" description="Disordered" evidence="1">
    <location>
        <begin position="1"/>
        <end position="22"/>
    </location>
</feature>
<evidence type="ECO:0000256" key="1">
    <source>
        <dbReference type="SAM" id="MobiDB-lite"/>
    </source>
</evidence>
<name>Q2W9M9_PARM1</name>
<keyword evidence="3" id="KW-1185">Reference proteome</keyword>
<organism evidence="2 3">
    <name type="scientific">Paramagnetospirillum magneticum (strain ATCC 700264 / AMB-1)</name>
    <name type="common">Magnetospirillum magneticum</name>
    <dbReference type="NCBI Taxonomy" id="342108"/>
    <lineage>
        <taxon>Bacteria</taxon>
        <taxon>Pseudomonadati</taxon>
        <taxon>Pseudomonadota</taxon>
        <taxon>Alphaproteobacteria</taxon>
        <taxon>Rhodospirillales</taxon>
        <taxon>Magnetospirillaceae</taxon>
        <taxon>Paramagnetospirillum</taxon>
    </lineage>
</organism>
<protein>
    <submittedName>
        <fullName evidence="2">Uncharacterized protein</fullName>
    </submittedName>
</protein>
<sequence length="441" mass="49178">MTSNVIRGHFGGRTQEAPQQGTIEPMQAPSYGDLPALERKVAPLKGSRAGNGRKLDLPERSQIARNLGRLFDRLPKGGTRSNVLERAELSDAGDYTKRLPRIAILPGKKGDDKGLIPHYDAYVKVAIEVKKELGEDPELVEFELVAGTRLDPLLDTSIPRLTPDERTVYDSLSDLHEMLALAADSVIQQRDMRRYFSTLARWRLVSGNGGKTFKDEEYADDPGDSTRFWAARIDLMPTTEMFRSPWVDTGVVATMSESDHMVKFEAKLNKQRIISLGIAPIGASGSPIPVLIESDVFSIIKDDGWWAVVNPDNTTLRGKNDCLVSFFLESAADASVRPLSQRLLFDFFGWQVSKVDDLSDLWDQNPLIVINTNGGCTRAVPGTVASYIERELRHQPDNPSRLDRMLDADAAEKVASLEQCLREVEQALDEGMQQFRAAWHR</sequence>
<dbReference type="RefSeq" id="WP_011383085.1">
    <property type="nucleotide sequence ID" value="NC_007626.1"/>
</dbReference>
<reference evidence="2 3" key="1">
    <citation type="journal article" date="2005" name="DNA Res.">
        <title>Complete genome sequence of the facultative anaerobic magnetotactic bacterium Magnetospirillum sp. strain AMB-1.</title>
        <authorList>
            <person name="Matsunaga T."/>
            <person name="Okamura Y."/>
            <person name="Fukuda Y."/>
            <person name="Wahyudi A.T."/>
            <person name="Murase Y."/>
            <person name="Takeyama H."/>
        </authorList>
    </citation>
    <scope>NUCLEOTIDE SEQUENCE [LARGE SCALE GENOMIC DNA]</scope>
    <source>
        <strain evidence="3">ATCC 700264 / AMB-1</strain>
    </source>
</reference>
<gene>
    <name evidence="2" type="ordered locus">amb0642</name>
</gene>